<sequence length="157" mass="17062">IETLEAHGATVMSVAFSVDGQRLASSSADRTVKIWDVATRACIQTLNVNRVITHLSFDPMTNSYLSTDIGIINLGLPPIMDTQMIEVLRDISHCGYGISIDGEWVVKDGKSMLWLPPEYRASSSAALGSTVVIGRRSGRVLPVVFQGGQHLLVMQFS</sequence>
<dbReference type="PROSITE" id="PS00678">
    <property type="entry name" value="WD_REPEATS_1"/>
    <property type="match status" value="1"/>
</dbReference>
<dbReference type="PROSITE" id="PS50082">
    <property type="entry name" value="WD_REPEATS_2"/>
    <property type="match status" value="1"/>
</dbReference>
<dbReference type="SMART" id="SM00320">
    <property type="entry name" value="WD40"/>
    <property type="match status" value="1"/>
</dbReference>
<reference evidence="4 5" key="1">
    <citation type="journal article" date="2021" name="Nat. Commun.">
        <title>Genetic determinants of endophytism in the Arabidopsis root mycobiome.</title>
        <authorList>
            <person name="Mesny F."/>
            <person name="Miyauchi S."/>
            <person name="Thiergart T."/>
            <person name="Pickel B."/>
            <person name="Atanasova L."/>
            <person name="Karlsson M."/>
            <person name="Huettel B."/>
            <person name="Barry K.W."/>
            <person name="Haridas S."/>
            <person name="Chen C."/>
            <person name="Bauer D."/>
            <person name="Andreopoulos W."/>
            <person name="Pangilinan J."/>
            <person name="LaButti K."/>
            <person name="Riley R."/>
            <person name="Lipzen A."/>
            <person name="Clum A."/>
            <person name="Drula E."/>
            <person name="Henrissat B."/>
            <person name="Kohler A."/>
            <person name="Grigoriev I.V."/>
            <person name="Martin F.M."/>
            <person name="Hacquard S."/>
        </authorList>
    </citation>
    <scope>NUCLEOTIDE SEQUENCE [LARGE SCALE GENOMIC DNA]</scope>
    <source>
        <strain evidence="4 5">MPI-CAGE-CH-0241</strain>
    </source>
</reference>
<evidence type="ECO:0000256" key="3">
    <source>
        <dbReference type="PROSITE-ProRule" id="PRU00221"/>
    </source>
</evidence>
<dbReference type="InterPro" id="IPR036322">
    <property type="entry name" value="WD40_repeat_dom_sf"/>
</dbReference>
<accession>A0A9P8VZW3</accession>
<dbReference type="Pfam" id="PF00400">
    <property type="entry name" value="WD40"/>
    <property type="match status" value="1"/>
</dbReference>
<evidence type="ECO:0000313" key="4">
    <source>
        <dbReference type="EMBL" id="KAH6883535.1"/>
    </source>
</evidence>
<dbReference type="InterPro" id="IPR015943">
    <property type="entry name" value="WD40/YVTN_repeat-like_dom_sf"/>
</dbReference>
<dbReference type="EMBL" id="JAGPYM010000023">
    <property type="protein sequence ID" value="KAH6883535.1"/>
    <property type="molecule type" value="Genomic_DNA"/>
</dbReference>
<gene>
    <name evidence="4" type="ORF">B0T10DRAFT_411160</name>
</gene>
<dbReference type="SUPFAM" id="SSF50978">
    <property type="entry name" value="WD40 repeat-like"/>
    <property type="match status" value="1"/>
</dbReference>
<organism evidence="4 5">
    <name type="scientific">Thelonectria olida</name>
    <dbReference type="NCBI Taxonomy" id="1576542"/>
    <lineage>
        <taxon>Eukaryota</taxon>
        <taxon>Fungi</taxon>
        <taxon>Dikarya</taxon>
        <taxon>Ascomycota</taxon>
        <taxon>Pezizomycotina</taxon>
        <taxon>Sordariomycetes</taxon>
        <taxon>Hypocreomycetidae</taxon>
        <taxon>Hypocreales</taxon>
        <taxon>Nectriaceae</taxon>
        <taxon>Thelonectria</taxon>
    </lineage>
</organism>
<evidence type="ECO:0000313" key="5">
    <source>
        <dbReference type="Proteomes" id="UP000777438"/>
    </source>
</evidence>
<dbReference type="AlphaFoldDB" id="A0A9P8VZW3"/>
<evidence type="ECO:0000256" key="2">
    <source>
        <dbReference type="ARBA" id="ARBA00022737"/>
    </source>
</evidence>
<proteinExistence type="predicted"/>
<dbReference type="Gene3D" id="2.130.10.10">
    <property type="entry name" value="YVTN repeat-like/Quinoprotein amine dehydrogenase"/>
    <property type="match status" value="1"/>
</dbReference>
<dbReference type="PROSITE" id="PS50294">
    <property type="entry name" value="WD_REPEATS_REGION"/>
    <property type="match status" value="1"/>
</dbReference>
<protein>
    <submittedName>
        <fullName evidence="4">Uncharacterized protein</fullName>
    </submittedName>
</protein>
<evidence type="ECO:0000256" key="1">
    <source>
        <dbReference type="ARBA" id="ARBA00022574"/>
    </source>
</evidence>
<keyword evidence="2" id="KW-0677">Repeat</keyword>
<dbReference type="PANTHER" id="PTHR19848">
    <property type="entry name" value="WD40 REPEAT PROTEIN"/>
    <property type="match status" value="1"/>
</dbReference>
<dbReference type="InterPro" id="IPR001680">
    <property type="entry name" value="WD40_rpt"/>
</dbReference>
<keyword evidence="1 3" id="KW-0853">WD repeat</keyword>
<dbReference type="OrthoDB" id="5240432at2759"/>
<dbReference type="PANTHER" id="PTHR19848:SF8">
    <property type="entry name" value="F-BOX AND WD REPEAT DOMAIN CONTAINING 7"/>
    <property type="match status" value="1"/>
</dbReference>
<dbReference type="Proteomes" id="UP000777438">
    <property type="component" value="Unassembled WGS sequence"/>
</dbReference>
<feature type="repeat" description="WD" evidence="3">
    <location>
        <begin position="4"/>
        <end position="45"/>
    </location>
</feature>
<comment type="caution">
    <text evidence="4">The sequence shown here is derived from an EMBL/GenBank/DDBJ whole genome shotgun (WGS) entry which is preliminary data.</text>
</comment>
<dbReference type="InterPro" id="IPR019775">
    <property type="entry name" value="WD40_repeat_CS"/>
</dbReference>
<name>A0A9P8VZW3_9HYPO</name>
<keyword evidence="5" id="KW-1185">Reference proteome</keyword>
<feature type="non-terminal residue" evidence="4">
    <location>
        <position position="1"/>
    </location>
</feature>